<dbReference type="VEuPathDB" id="FungiDB:MGYG_05515"/>
<dbReference type="GeneID" id="10028206"/>
<dbReference type="HOGENOM" id="CLU_2319847_0_0_1"/>
<dbReference type="AlphaFoldDB" id="E4UWC4"/>
<name>E4UWC4_ARTGP</name>
<dbReference type="InParanoid" id="E4UWC4"/>
<accession>E4UWC4</accession>
<evidence type="ECO:0000313" key="1">
    <source>
        <dbReference type="EMBL" id="EFR02519.1"/>
    </source>
</evidence>
<organism evidence="2">
    <name type="scientific">Arthroderma gypseum (strain ATCC MYA-4604 / CBS 118893)</name>
    <name type="common">Microsporum gypseum</name>
    <dbReference type="NCBI Taxonomy" id="535722"/>
    <lineage>
        <taxon>Eukaryota</taxon>
        <taxon>Fungi</taxon>
        <taxon>Dikarya</taxon>
        <taxon>Ascomycota</taxon>
        <taxon>Pezizomycotina</taxon>
        <taxon>Eurotiomycetes</taxon>
        <taxon>Eurotiomycetidae</taxon>
        <taxon>Onygenales</taxon>
        <taxon>Arthrodermataceae</taxon>
        <taxon>Nannizzia</taxon>
    </lineage>
</organism>
<dbReference type="EMBL" id="DS989825">
    <property type="protein sequence ID" value="EFR02519.1"/>
    <property type="molecule type" value="Genomic_DNA"/>
</dbReference>
<sequence length="99" mass="10687">MHEEQSCGAVVVTLAETALGPSGGSVVGYLSGTKIADPCPGPEEKPAKATPSRLSLQVNLNIICLKDVCANVDDFDVYLDDEKKQAVLYRYIEKQDDMI</sequence>
<reference evidence="2" key="1">
    <citation type="journal article" date="2012" name="MBio">
        <title>Comparative genome analysis of Trichophyton rubrum and related dermatophytes reveals candidate genes involved in infection.</title>
        <authorList>
            <person name="Martinez D.A."/>
            <person name="Oliver B.G."/>
            <person name="Graeser Y."/>
            <person name="Goldberg J.M."/>
            <person name="Li W."/>
            <person name="Martinez-Rossi N.M."/>
            <person name="Monod M."/>
            <person name="Shelest E."/>
            <person name="Barton R.C."/>
            <person name="Birch E."/>
            <person name="Brakhage A.A."/>
            <person name="Chen Z."/>
            <person name="Gurr S.J."/>
            <person name="Heiman D."/>
            <person name="Heitman J."/>
            <person name="Kosti I."/>
            <person name="Rossi A."/>
            <person name="Saif S."/>
            <person name="Samalova M."/>
            <person name="Saunders C.W."/>
            <person name="Shea T."/>
            <person name="Summerbell R.C."/>
            <person name="Xu J."/>
            <person name="Young S."/>
            <person name="Zeng Q."/>
            <person name="Birren B.W."/>
            <person name="Cuomo C.A."/>
            <person name="White T.C."/>
        </authorList>
    </citation>
    <scope>NUCLEOTIDE SEQUENCE [LARGE SCALE GENOMIC DNA]</scope>
    <source>
        <strain evidence="2">ATCC MYA-4604 / CBS 118893</strain>
    </source>
</reference>
<proteinExistence type="predicted"/>
<keyword evidence="2" id="KW-1185">Reference proteome</keyword>
<gene>
    <name evidence="1" type="ORF">MGYG_05515</name>
</gene>
<dbReference type="RefSeq" id="XP_003172930.1">
    <property type="nucleotide sequence ID" value="XM_003172882.1"/>
</dbReference>
<dbReference type="Proteomes" id="UP000002669">
    <property type="component" value="Unassembled WGS sequence"/>
</dbReference>
<evidence type="ECO:0000313" key="2">
    <source>
        <dbReference type="Proteomes" id="UP000002669"/>
    </source>
</evidence>
<protein>
    <submittedName>
        <fullName evidence="1">Uncharacterized protein</fullName>
    </submittedName>
</protein>